<evidence type="ECO:0000256" key="1">
    <source>
        <dbReference type="ARBA" id="ARBA00004141"/>
    </source>
</evidence>
<keyword evidence="8" id="KW-0436">Ligase</keyword>
<evidence type="ECO:0000313" key="9">
    <source>
        <dbReference type="Proteomes" id="UP001323798"/>
    </source>
</evidence>
<feature type="compositionally biased region" description="Low complexity" evidence="5">
    <location>
        <begin position="468"/>
        <end position="481"/>
    </location>
</feature>
<dbReference type="Pfam" id="PF04932">
    <property type="entry name" value="Wzy_C"/>
    <property type="match status" value="1"/>
</dbReference>
<dbReference type="InterPro" id="IPR051533">
    <property type="entry name" value="WaaL-like"/>
</dbReference>
<feature type="domain" description="O-antigen ligase-related" evidence="7">
    <location>
        <begin position="226"/>
        <end position="370"/>
    </location>
</feature>
<dbReference type="PANTHER" id="PTHR37422">
    <property type="entry name" value="TEICHURONIC ACID BIOSYNTHESIS PROTEIN TUAE"/>
    <property type="match status" value="1"/>
</dbReference>
<feature type="transmembrane region" description="Helical" evidence="6">
    <location>
        <begin position="136"/>
        <end position="155"/>
    </location>
</feature>
<evidence type="ECO:0000256" key="3">
    <source>
        <dbReference type="ARBA" id="ARBA00022989"/>
    </source>
</evidence>
<feature type="transmembrane region" description="Helical" evidence="6">
    <location>
        <begin position="105"/>
        <end position="124"/>
    </location>
</feature>
<dbReference type="PANTHER" id="PTHR37422:SF17">
    <property type="entry name" value="O-ANTIGEN LIGASE"/>
    <property type="match status" value="1"/>
</dbReference>
<dbReference type="RefSeq" id="WP_320943544.1">
    <property type="nucleotide sequence ID" value="NZ_BAABEU010000004.1"/>
</dbReference>
<feature type="transmembrane region" description="Helical" evidence="6">
    <location>
        <begin position="270"/>
        <end position="288"/>
    </location>
</feature>
<feature type="compositionally biased region" description="Low complexity" evidence="5">
    <location>
        <begin position="489"/>
        <end position="498"/>
    </location>
</feature>
<keyword evidence="9" id="KW-1185">Reference proteome</keyword>
<evidence type="ECO:0000259" key="7">
    <source>
        <dbReference type="Pfam" id="PF04932"/>
    </source>
</evidence>
<proteinExistence type="predicted"/>
<evidence type="ECO:0000313" key="8">
    <source>
        <dbReference type="EMBL" id="WPR90840.1"/>
    </source>
</evidence>
<dbReference type="EMBL" id="CP139368">
    <property type="protein sequence ID" value="WPR90840.1"/>
    <property type="molecule type" value="Genomic_DNA"/>
</dbReference>
<keyword evidence="4 6" id="KW-0472">Membrane</keyword>
<evidence type="ECO:0000256" key="5">
    <source>
        <dbReference type="SAM" id="MobiDB-lite"/>
    </source>
</evidence>
<evidence type="ECO:0000256" key="6">
    <source>
        <dbReference type="SAM" id="Phobius"/>
    </source>
</evidence>
<name>A0ABZ0SQX0_9MICO</name>
<evidence type="ECO:0000256" key="2">
    <source>
        <dbReference type="ARBA" id="ARBA00022692"/>
    </source>
</evidence>
<dbReference type="Proteomes" id="UP001323798">
    <property type="component" value="Chromosome"/>
</dbReference>
<feature type="transmembrane region" description="Helical" evidence="6">
    <location>
        <begin position="220"/>
        <end position="236"/>
    </location>
</feature>
<dbReference type="InterPro" id="IPR007016">
    <property type="entry name" value="O-antigen_ligase-rel_domated"/>
</dbReference>
<protein>
    <submittedName>
        <fullName evidence="8">O-antigen ligase family protein</fullName>
    </submittedName>
</protein>
<feature type="region of interest" description="Disordered" evidence="5">
    <location>
        <begin position="466"/>
        <end position="498"/>
    </location>
</feature>
<organism evidence="8 9">
    <name type="scientific">Microbacterium rhizosphaerae</name>
    <dbReference type="NCBI Taxonomy" id="1678237"/>
    <lineage>
        <taxon>Bacteria</taxon>
        <taxon>Bacillati</taxon>
        <taxon>Actinomycetota</taxon>
        <taxon>Actinomycetes</taxon>
        <taxon>Micrococcales</taxon>
        <taxon>Microbacteriaceae</taxon>
        <taxon>Microbacterium</taxon>
    </lineage>
</organism>
<feature type="transmembrane region" description="Helical" evidence="6">
    <location>
        <begin position="399"/>
        <end position="418"/>
    </location>
</feature>
<comment type="subcellular location">
    <subcellularLocation>
        <location evidence="1">Membrane</location>
        <topology evidence="1">Multi-pass membrane protein</topology>
    </subcellularLocation>
</comment>
<dbReference type="GO" id="GO:0016874">
    <property type="term" value="F:ligase activity"/>
    <property type="evidence" value="ECO:0007669"/>
    <property type="project" value="UniProtKB-KW"/>
</dbReference>
<reference evidence="8 9" key="1">
    <citation type="submission" date="2023-11" db="EMBL/GenBank/DDBJ databases">
        <title>Genome sequence of Microbacterium rhizosphaerae KACC 19337.</title>
        <authorList>
            <person name="Choi H."/>
            <person name="Kim S."/>
            <person name="Kim Y."/>
            <person name="Kwon S.-W."/>
            <person name="Heo J."/>
        </authorList>
    </citation>
    <scope>NUCLEOTIDE SEQUENCE [LARGE SCALE GENOMIC DNA]</scope>
    <source>
        <strain evidence="8 9">KACC 19337</strain>
    </source>
</reference>
<evidence type="ECO:0000256" key="4">
    <source>
        <dbReference type="ARBA" id="ARBA00023136"/>
    </source>
</evidence>
<feature type="transmembrane region" description="Helical" evidence="6">
    <location>
        <begin position="50"/>
        <end position="69"/>
    </location>
</feature>
<keyword evidence="3 6" id="KW-1133">Transmembrane helix</keyword>
<keyword evidence="2 6" id="KW-0812">Transmembrane</keyword>
<feature type="transmembrane region" description="Helical" evidence="6">
    <location>
        <begin position="81"/>
        <end position="99"/>
    </location>
</feature>
<feature type="transmembrane region" description="Helical" evidence="6">
    <location>
        <begin position="24"/>
        <end position="44"/>
    </location>
</feature>
<gene>
    <name evidence="8" type="ORF">SM116_05975</name>
</gene>
<feature type="transmembrane region" description="Helical" evidence="6">
    <location>
        <begin position="358"/>
        <end position="379"/>
    </location>
</feature>
<sequence length="498" mass="54213">MAVFTKHPVSAPPAPPVRETTGHLMLRAWCIFVLFLALSGVAWVNAFGAVVAGAVAIASGVLTIVLWATLRPFIQWRRLPWVVFAYVAWATLSIAWSAWPGVSALTWLMLAITTLQALFVGAVLTWRELVRAIGSALKWTLGLSLLFELFVGIFVRGPVLPGFERPTEHFDPIVYWSRGNIFNSGRMQGIWGNANLLGVVALLAIIVFAILYAARSPRRPMLIVWIVISAFFFVRAGSATTYLSAVVVAVVLATILLMRTTKRPGERTRYYIAYAVVGIGGLLAVVVWRKELFTLLGRSSDLTGRERIWASVIARAMERPFAGWGYASPWIAGDPHFDRWIIDHGQTVMQAHNMWVDLFMQLGIVGIVLMAGVYLAYIWRAWFFAVDRPRWDLVADRPYSSLTLLPSLVGAVLLVQGLAESGPLILWGWMFVVMFSFKIKQAPVIGQGAAEVGAAIERGEAVRADGMAPAESAGGSASAPADPAPASEPPARAAGAGS</sequence>
<feature type="transmembrane region" description="Helical" evidence="6">
    <location>
        <begin position="190"/>
        <end position="213"/>
    </location>
</feature>
<accession>A0ABZ0SQX0</accession>
<feature type="transmembrane region" description="Helical" evidence="6">
    <location>
        <begin position="242"/>
        <end position="258"/>
    </location>
</feature>